<dbReference type="Proteomes" id="UP000373449">
    <property type="component" value="Unassembled WGS sequence"/>
</dbReference>
<evidence type="ECO:0000313" key="1">
    <source>
        <dbReference type="EMBL" id="VFS48965.1"/>
    </source>
</evidence>
<dbReference type="EMBL" id="CAADJA010000002">
    <property type="protein sequence ID" value="VFS48965.1"/>
    <property type="molecule type" value="Genomic_DNA"/>
</dbReference>
<gene>
    <name evidence="1" type="ORF">NCTC12282_03466</name>
</gene>
<reference evidence="1 2" key="1">
    <citation type="submission" date="2019-03" db="EMBL/GenBank/DDBJ databases">
        <authorList>
            <consortium name="Pathogen Informatics"/>
        </authorList>
    </citation>
    <scope>NUCLEOTIDE SEQUENCE [LARGE SCALE GENOMIC DNA]</scope>
    <source>
        <strain evidence="1 2">NCTC12282</strain>
    </source>
</reference>
<organism evidence="1 2">
    <name type="scientific">Budvicia aquatica</name>
    <dbReference type="NCBI Taxonomy" id="82979"/>
    <lineage>
        <taxon>Bacteria</taxon>
        <taxon>Pseudomonadati</taxon>
        <taxon>Pseudomonadota</taxon>
        <taxon>Gammaproteobacteria</taxon>
        <taxon>Enterobacterales</taxon>
        <taxon>Budviciaceae</taxon>
        <taxon>Budvicia</taxon>
    </lineage>
</organism>
<sequence length="37" mass="4258">MRIVLLGAPFSGKDIQLEFIAARYGMVKNLDWRFDSV</sequence>
<dbReference type="AlphaFoldDB" id="A0A484ZL86"/>
<evidence type="ECO:0000313" key="2">
    <source>
        <dbReference type="Proteomes" id="UP000373449"/>
    </source>
</evidence>
<protein>
    <submittedName>
        <fullName evidence="1">Uncharacterized protein</fullName>
    </submittedName>
</protein>
<accession>A0A484ZL86</accession>
<proteinExistence type="predicted"/>
<name>A0A484ZL86_9GAMM</name>